<dbReference type="GO" id="GO:0070681">
    <property type="term" value="P:glutaminyl-tRNAGln biosynthesis via transamidation"/>
    <property type="evidence" value="ECO:0007669"/>
    <property type="project" value="TreeGrafter"/>
</dbReference>
<accession>A0A2L1CC48</accession>
<reference evidence="9" key="1">
    <citation type="journal article" date="2018" name="Genome Announc.">
        <title>Complete Genome Sequence of the Methanococcus maripaludis Type Strain JJ (DSM 2067), a Model for Selenoprotein Synthesis in Archaea.</title>
        <authorList>
            <person name="Poehlein A."/>
            <person name="Heym D."/>
            <person name="Quitzke V."/>
            <person name="Fersch J."/>
            <person name="Daniel R."/>
            <person name="Rother M."/>
        </authorList>
    </citation>
    <scope>NUCLEOTIDE SEQUENCE [LARGE SCALE GENOMIC DNA]</scope>
    <source>
        <strain evidence="9">DSM 2067</strain>
    </source>
</reference>
<dbReference type="InterPro" id="IPR004115">
    <property type="entry name" value="GAD-like_sf"/>
</dbReference>
<dbReference type="FunFam" id="1.10.10.410:FF:000003">
    <property type="entry name" value="Glutamyl-tRNA(Gln) amidotransferase subunit E"/>
    <property type="match status" value="1"/>
</dbReference>
<comment type="catalytic activity">
    <reaction evidence="5 6">
        <text>L-glutamyl-tRNA(Gln) + L-glutamine + ATP + H2O = L-glutaminyl-tRNA(Gln) + L-glutamate + ADP + phosphate + H(+)</text>
        <dbReference type="Rhea" id="RHEA:17521"/>
        <dbReference type="Rhea" id="RHEA-COMP:9681"/>
        <dbReference type="Rhea" id="RHEA-COMP:9684"/>
        <dbReference type="ChEBI" id="CHEBI:15377"/>
        <dbReference type="ChEBI" id="CHEBI:15378"/>
        <dbReference type="ChEBI" id="CHEBI:29985"/>
        <dbReference type="ChEBI" id="CHEBI:30616"/>
        <dbReference type="ChEBI" id="CHEBI:43474"/>
        <dbReference type="ChEBI" id="CHEBI:58359"/>
        <dbReference type="ChEBI" id="CHEBI:78520"/>
        <dbReference type="ChEBI" id="CHEBI:78521"/>
        <dbReference type="ChEBI" id="CHEBI:456216"/>
    </reaction>
</comment>
<name>A0A2L1CC48_METMI</name>
<evidence type="ECO:0000256" key="2">
    <source>
        <dbReference type="ARBA" id="ARBA00022741"/>
    </source>
</evidence>
<evidence type="ECO:0000259" key="7">
    <source>
        <dbReference type="SMART" id="SM00845"/>
    </source>
</evidence>
<dbReference type="GO" id="GO:0016740">
    <property type="term" value="F:transferase activity"/>
    <property type="evidence" value="ECO:0007669"/>
    <property type="project" value="UniProtKB-KW"/>
</dbReference>
<evidence type="ECO:0000313" key="9">
    <source>
        <dbReference type="Proteomes" id="UP000239462"/>
    </source>
</evidence>
<comment type="subunit">
    <text evidence="6">Heterodimer of GatD and GatE.</text>
</comment>
<dbReference type="InterPro" id="IPR014746">
    <property type="entry name" value="Gln_synth/guanido_kin_cat_dom"/>
</dbReference>
<dbReference type="GO" id="GO:0005524">
    <property type="term" value="F:ATP binding"/>
    <property type="evidence" value="ECO:0007669"/>
    <property type="project" value="UniProtKB-KW"/>
</dbReference>
<dbReference type="InterPro" id="IPR018027">
    <property type="entry name" value="Asn/Gln_amidotransferase"/>
</dbReference>
<organism evidence="8 9">
    <name type="scientific">Methanococcus maripaludis</name>
    <name type="common">Methanococcus deltae</name>
    <dbReference type="NCBI Taxonomy" id="39152"/>
    <lineage>
        <taxon>Archaea</taxon>
        <taxon>Methanobacteriati</taxon>
        <taxon>Methanobacteriota</taxon>
        <taxon>Methanomada group</taxon>
        <taxon>Methanococci</taxon>
        <taxon>Methanococcales</taxon>
        <taxon>Methanococcaceae</taxon>
        <taxon>Methanococcus</taxon>
    </lineage>
</organism>
<dbReference type="InterPro" id="IPR006075">
    <property type="entry name" value="Asn/Gln-tRNA_Trfase_suB/E_cat"/>
</dbReference>
<dbReference type="InterPro" id="IPR023168">
    <property type="entry name" value="GatB_Yqey_C_2"/>
</dbReference>
<dbReference type="KEGG" id="mmad:MMJJ_15800"/>
<keyword evidence="8" id="KW-0808">Transferase</keyword>
<protein>
    <recommendedName>
        <fullName evidence="6">Glutamyl-tRNA(Gln) amidotransferase subunit E</fullName>
        <shortName evidence="6">Glu-ADT subunit E</shortName>
        <ecNumber evidence="6">6.3.5.-</ecNumber>
    </recommendedName>
</protein>
<keyword evidence="2 6" id="KW-0547">Nucleotide-binding</keyword>
<comment type="function">
    <text evidence="6">Allows the formation of correctly charged Gln-tRNA(Gln) through the transamidation of misacylated Glu-tRNA(Gln) in organisms which lack glutaminyl-tRNA synthetase. The reaction takes place in the presence of glutamine and ATP through an activated gamma-phospho-Glu-tRNA(Gln). The GatDE system is specific for glutamate and does not act on aspartate.</text>
</comment>
<comment type="similarity">
    <text evidence="6">Belongs to the GatB/GatE family. GatE subfamily.</text>
</comment>
<dbReference type="GO" id="GO:0050567">
    <property type="term" value="F:glutaminyl-tRNA synthase (glutamine-hydrolyzing) activity"/>
    <property type="evidence" value="ECO:0007669"/>
    <property type="project" value="UniProtKB-UniRule"/>
</dbReference>
<sequence>MFKWIYSVFTLIFGDNMDYDYEKLGLKVGLEIHQQLNTKRKLFCNCPTKIRDDEPHGEIERVLRPSQSEMGHVDKAALLESKKEKKFIYQYYNDTTCLVELDDEPPHDVAPEAVDTALEVSTLMNMKMADEVQIMRKMVIDGSNTSGFQRTMFVSQEGFIETEYGNIGVTSLCLEEDACKKIEDGKDYTKYCVDRLGIPLLEITTEPDITSPKMGKEAARRIGTILRATGKVKRGLGTIRQDVNISIRDGARIEVKGVQNLDLIEKIIENEVTRQISLNEIKEELLKRNAEVVDEIKDITEFLKDTESKVLKNALKNKGVIRAILLKGFSGMIGREVQPGRRLGTEFSDRGKVLGGVGGLFHTDELPKYGITEEEVIKLKEYMNCGENDAVILVADKKNKVERALNAVIERAKESMIGIPEETRKALDDGNTSYLRPLPGAARMYPETDVPTITITEEKIEFVRNNLPEMPEEKLVRFVKEYELNEDLAKQMVMSYHVDLFESLSKKYSKIKPTLIATTLEATIKEIKREGLDTELLTEEHLDELFKGLSEDKMSKEAVPEVIKGFIENPSKKLDEILEIKGMSSMSVEEVGSIIEDIINQNISQVNEKGMGAMGLLMGRCMAQLRGKADGKLINTTLQKKLKEKVQ</sequence>
<dbReference type="Gene3D" id="3.30.1360.30">
    <property type="entry name" value="GAD-like domain"/>
    <property type="match status" value="1"/>
</dbReference>
<dbReference type="InterPro" id="IPR004414">
    <property type="entry name" value="GatE"/>
</dbReference>
<dbReference type="InterPro" id="IPR017959">
    <property type="entry name" value="Asn/Gln-tRNA_amidoTrfase_suB/E"/>
</dbReference>
<dbReference type="NCBIfam" id="TIGR00134">
    <property type="entry name" value="gatE_arch"/>
    <property type="match status" value="1"/>
</dbReference>
<keyword evidence="4 6" id="KW-0648">Protein biosynthesis</keyword>
<dbReference type="Gene3D" id="1.10.150.380">
    <property type="entry name" value="GatB domain, N-terminal subdomain"/>
    <property type="match status" value="1"/>
</dbReference>
<dbReference type="InterPro" id="IPR003789">
    <property type="entry name" value="Asn/Gln_tRNA_amidoTrase-B-like"/>
</dbReference>
<dbReference type="PANTHER" id="PTHR11659">
    <property type="entry name" value="GLUTAMYL-TRNA GLN AMIDOTRANSFERASE SUBUNIT B MITOCHONDRIAL AND PROKARYOTIC PET112-RELATED"/>
    <property type="match status" value="1"/>
</dbReference>
<evidence type="ECO:0000256" key="3">
    <source>
        <dbReference type="ARBA" id="ARBA00022840"/>
    </source>
</evidence>
<evidence type="ECO:0000256" key="6">
    <source>
        <dbReference type="HAMAP-Rule" id="MF_00588"/>
    </source>
</evidence>
<evidence type="ECO:0000256" key="4">
    <source>
        <dbReference type="ARBA" id="ARBA00022917"/>
    </source>
</evidence>
<dbReference type="SUPFAM" id="SSF55261">
    <property type="entry name" value="GAD domain-like"/>
    <property type="match status" value="1"/>
</dbReference>
<dbReference type="PANTHER" id="PTHR11659:SF2">
    <property type="entry name" value="GLUTAMYL-TRNA(GLN) AMIDOTRANSFERASE SUBUNIT E"/>
    <property type="match status" value="1"/>
</dbReference>
<dbReference type="EC" id="6.3.5.-" evidence="6"/>
<dbReference type="Pfam" id="PF02934">
    <property type="entry name" value="GatB_N"/>
    <property type="match status" value="1"/>
</dbReference>
<dbReference type="Pfam" id="PF02938">
    <property type="entry name" value="GAD"/>
    <property type="match status" value="1"/>
</dbReference>
<gene>
    <name evidence="8" type="primary">gatB_2</name>
    <name evidence="6" type="synonym">gatE</name>
    <name evidence="8" type="ORF">MMJJ_15800</name>
</gene>
<dbReference type="GO" id="GO:0005737">
    <property type="term" value="C:cytoplasm"/>
    <property type="evidence" value="ECO:0007669"/>
    <property type="project" value="InterPro"/>
</dbReference>
<keyword evidence="1 6" id="KW-0436">Ligase</keyword>
<dbReference type="GO" id="GO:0006412">
    <property type="term" value="P:translation"/>
    <property type="evidence" value="ECO:0007669"/>
    <property type="project" value="UniProtKB-UniRule"/>
</dbReference>
<dbReference type="FunFam" id="3.30.1360.30:FF:000003">
    <property type="entry name" value="Glutamyl-tRNA(Gln) amidotransferase subunit E"/>
    <property type="match status" value="1"/>
</dbReference>
<dbReference type="NCBIfam" id="NF003107">
    <property type="entry name" value="PRK04028.1"/>
    <property type="match status" value="1"/>
</dbReference>
<dbReference type="Pfam" id="PF02637">
    <property type="entry name" value="GatB_Yqey"/>
    <property type="match status" value="1"/>
</dbReference>
<dbReference type="Gene3D" id="1.10.10.410">
    <property type="match status" value="1"/>
</dbReference>
<dbReference type="GO" id="GO:0004812">
    <property type="term" value="F:aminoacyl-tRNA ligase activity"/>
    <property type="evidence" value="ECO:0007669"/>
    <property type="project" value="InterPro"/>
</dbReference>
<dbReference type="SMART" id="SM00845">
    <property type="entry name" value="GatB_Yqey"/>
    <property type="match status" value="1"/>
</dbReference>
<dbReference type="InterPro" id="IPR029351">
    <property type="entry name" value="GAD_dom"/>
</dbReference>
<evidence type="ECO:0000256" key="5">
    <source>
        <dbReference type="ARBA" id="ARBA00047913"/>
    </source>
</evidence>
<dbReference type="InterPro" id="IPR042114">
    <property type="entry name" value="GatB_C_1"/>
</dbReference>
<dbReference type="SUPFAM" id="SSF55931">
    <property type="entry name" value="Glutamine synthetase/guanido kinase"/>
    <property type="match status" value="1"/>
</dbReference>
<dbReference type="HAMAP" id="MF_00588">
    <property type="entry name" value="GatE"/>
    <property type="match status" value="1"/>
</dbReference>
<evidence type="ECO:0000256" key="1">
    <source>
        <dbReference type="ARBA" id="ARBA00022598"/>
    </source>
</evidence>
<feature type="domain" description="Asn/Gln amidotransferase" evidence="7">
    <location>
        <begin position="499"/>
        <end position="642"/>
    </location>
</feature>
<proteinExistence type="inferred from homology"/>
<dbReference type="EMBL" id="CP026606">
    <property type="protein sequence ID" value="AVB76951.1"/>
    <property type="molecule type" value="Genomic_DNA"/>
</dbReference>
<dbReference type="InterPro" id="IPR017958">
    <property type="entry name" value="Gln-tRNA_amidoTrfase_suB_CS"/>
</dbReference>
<dbReference type="SUPFAM" id="SSF89095">
    <property type="entry name" value="GatB/YqeY motif"/>
    <property type="match status" value="1"/>
</dbReference>
<dbReference type="PROSITE" id="PS01234">
    <property type="entry name" value="GATB"/>
    <property type="match status" value="1"/>
</dbReference>
<dbReference type="Proteomes" id="UP000239462">
    <property type="component" value="Chromosome"/>
</dbReference>
<evidence type="ECO:0000313" key="8">
    <source>
        <dbReference type="EMBL" id="AVB76951.1"/>
    </source>
</evidence>
<dbReference type="AlphaFoldDB" id="A0A2L1CC48"/>
<keyword evidence="3 6" id="KW-0067">ATP-binding</keyword>